<dbReference type="InterPro" id="IPR001128">
    <property type="entry name" value="Cyt_P450"/>
</dbReference>
<evidence type="ECO:0000256" key="11">
    <source>
        <dbReference type="ARBA" id="ARBA00023033"/>
    </source>
</evidence>
<evidence type="ECO:0008006" key="16">
    <source>
        <dbReference type="Google" id="ProtNLM"/>
    </source>
</evidence>
<sequence length="409" mass="47311">MCSEKYLDLEDLDIKLLTLEQVRPLEGFDIFLRSPELVKRVLVKDFDKFVNRNVARNQSADPLAFHTVFISKDEIWRCLRSRFSSAFTPLKMKMMSSSIKECAENLSCYLSSHNGETLEVKCVMKKFSTDITSSYAFGIETMCLHHEDSEIFKMATRLVDTTSFIRSVSILSYFFLPRLVDIFKLTFLDKPATDYFCNLFKETLKLRQKSKIVRNDFLDILINFSNSEVTMDSYDCAGSDTIAITLSLTFYELALNKVVQDRLRTELREAVHEKGPPTCDMLENVKYLDMVVSEILRKYPLAPILNRRAETDYLFEETGFTLDKGVSILVPVSGLHYDPDFFPDPYKYDPERFSEENRSKIKPYTYLPFGDGPRNCIELAPQRKQTNADDNLDSKNATEEQLMACIREL</sequence>
<dbReference type="GO" id="GO:0020037">
    <property type="term" value="F:heme binding"/>
    <property type="evidence" value="ECO:0007669"/>
    <property type="project" value="InterPro"/>
</dbReference>
<keyword evidence="5 13" id="KW-0349">Heme</keyword>
<dbReference type="AlphaFoldDB" id="A0A8J6LF84"/>
<comment type="cofactor">
    <cofactor evidence="1 13">
        <name>heme</name>
        <dbReference type="ChEBI" id="CHEBI:30413"/>
    </cofactor>
</comment>
<dbReference type="InterPro" id="IPR036396">
    <property type="entry name" value="Cyt_P450_sf"/>
</dbReference>
<keyword evidence="10 13" id="KW-0408">Iron</keyword>
<dbReference type="Pfam" id="PF00067">
    <property type="entry name" value="p450"/>
    <property type="match status" value="1"/>
</dbReference>
<dbReference type="GO" id="GO:0005789">
    <property type="term" value="C:endoplasmic reticulum membrane"/>
    <property type="evidence" value="ECO:0007669"/>
    <property type="project" value="UniProtKB-SubCell"/>
</dbReference>
<evidence type="ECO:0000256" key="4">
    <source>
        <dbReference type="ARBA" id="ARBA00010617"/>
    </source>
</evidence>
<dbReference type="InterPro" id="IPR002401">
    <property type="entry name" value="Cyt_P450_E_grp-I"/>
</dbReference>
<comment type="caution">
    <text evidence="14">The sequence shown here is derived from an EMBL/GenBank/DDBJ whole genome shotgun (WGS) entry which is preliminary data.</text>
</comment>
<dbReference type="SUPFAM" id="SSF48264">
    <property type="entry name" value="Cytochrome P450"/>
    <property type="match status" value="1"/>
</dbReference>
<accession>A0A8J6LF84</accession>
<name>A0A8J6LF84_TENMO</name>
<dbReference type="GO" id="GO:0016705">
    <property type="term" value="F:oxidoreductase activity, acting on paired donors, with incorporation or reduction of molecular oxygen"/>
    <property type="evidence" value="ECO:0007669"/>
    <property type="project" value="InterPro"/>
</dbReference>
<evidence type="ECO:0000256" key="1">
    <source>
        <dbReference type="ARBA" id="ARBA00001971"/>
    </source>
</evidence>
<keyword evidence="9" id="KW-0560">Oxidoreductase</keyword>
<keyword evidence="6 13" id="KW-0479">Metal-binding</keyword>
<evidence type="ECO:0000256" key="13">
    <source>
        <dbReference type="PIRSR" id="PIRSR602401-1"/>
    </source>
</evidence>
<evidence type="ECO:0000256" key="9">
    <source>
        <dbReference type="ARBA" id="ARBA00023002"/>
    </source>
</evidence>
<proteinExistence type="inferred from homology"/>
<dbReference type="PRINTS" id="PR00385">
    <property type="entry name" value="P450"/>
</dbReference>
<keyword evidence="7" id="KW-0256">Endoplasmic reticulum</keyword>
<dbReference type="GO" id="GO:0004497">
    <property type="term" value="F:monooxygenase activity"/>
    <property type="evidence" value="ECO:0007669"/>
    <property type="project" value="UniProtKB-KW"/>
</dbReference>
<evidence type="ECO:0000256" key="12">
    <source>
        <dbReference type="ARBA" id="ARBA00023136"/>
    </source>
</evidence>
<dbReference type="InterPro" id="IPR050476">
    <property type="entry name" value="Insect_CytP450_Detox"/>
</dbReference>
<evidence type="ECO:0000256" key="10">
    <source>
        <dbReference type="ARBA" id="ARBA00023004"/>
    </source>
</evidence>
<keyword evidence="8" id="KW-0492">Microsome</keyword>
<gene>
    <name evidence="14" type="ORF">GEV33_001982</name>
</gene>
<evidence type="ECO:0000256" key="8">
    <source>
        <dbReference type="ARBA" id="ARBA00022848"/>
    </source>
</evidence>
<evidence type="ECO:0000313" key="15">
    <source>
        <dbReference type="Proteomes" id="UP000719412"/>
    </source>
</evidence>
<dbReference type="Proteomes" id="UP000719412">
    <property type="component" value="Unassembled WGS sequence"/>
</dbReference>
<dbReference type="EMBL" id="JABDTM020010699">
    <property type="protein sequence ID" value="KAH0820809.1"/>
    <property type="molecule type" value="Genomic_DNA"/>
</dbReference>
<evidence type="ECO:0000256" key="2">
    <source>
        <dbReference type="ARBA" id="ARBA00004174"/>
    </source>
</evidence>
<evidence type="ECO:0000313" key="14">
    <source>
        <dbReference type="EMBL" id="KAH0820809.1"/>
    </source>
</evidence>
<comment type="similarity">
    <text evidence="4">Belongs to the cytochrome P450 family.</text>
</comment>
<evidence type="ECO:0000256" key="6">
    <source>
        <dbReference type="ARBA" id="ARBA00022723"/>
    </source>
</evidence>
<dbReference type="CDD" id="cd11056">
    <property type="entry name" value="CYP6-like"/>
    <property type="match status" value="1"/>
</dbReference>
<reference evidence="14" key="1">
    <citation type="journal article" date="2020" name="J Insects Food Feed">
        <title>The yellow mealworm (Tenebrio molitor) genome: a resource for the emerging insects as food and feed industry.</title>
        <authorList>
            <person name="Eriksson T."/>
            <person name="Andere A."/>
            <person name="Kelstrup H."/>
            <person name="Emery V."/>
            <person name="Picard C."/>
        </authorList>
    </citation>
    <scope>NUCLEOTIDE SEQUENCE</scope>
    <source>
        <strain evidence="14">Stoneville</strain>
        <tissue evidence="14">Whole head</tissue>
    </source>
</reference>
<dbReference type="PRINTS" id="PR00463">
    <property type="entry name" value="EP450I"/>
</dbReference>
<keyword evidence="15" id="KW-1185">Reference proteome</keyword>
<keyword evidence="12" id="KW-0472">Membrane</keyword>
<feature type="binding site" description="axial binding residue" evidence="13">
    <location>
        <position position="376"/>
    </location>
    <ligand>
        <name>heme</name>
        <dbReference type="ChEBI" id="CHEBI:30413"/>
    </ligand>
    <ligandPart>
        <name>Fe</name>
        <dbReference type="ChEBI" id="CHEBI:18248"/>
    </ligandPart>
</feature>
<evidence type="ECO:0000256" key="7">
    <source>
        <dbReference type="ARBA" id="ARBA00022824"/>
    </source>
</evidence>
<evidence type="ECO:0000256" key="5">
    <source>
        <dbReference type="ARBA" id="ARBA00022617"/>
    </source>
</evidence>
<dbReference type="Gene3D" id="1.10.630.10">
    <property type="entry name" value="Cytochrome P450"/>
    <property type="match status" value="1"/>
</dbReference>
<comment type="subcellular location">
    <subcellularLocation>
        <location evidence="3">Endoplasmic reticulum membrane</location>
        <topology evidence="3">Peripheral membrane protein</topology>
    </subcellularLocation>
    <subcellularLocation>
        <location evidence="2">Microsome membrane</location>
        <topology evidence="2">Peripheral membrane protein</topology>
    </subcellularLocation>
</comment>
<dbReference type="GO" id="GO:0005506">
    <property type="term" value="F:iron ion binding"/>
    <property type="evidence" value="ECO:0007669"/>
    <property type="project" value="InterPro"/>
</dbReference>
<reference evidence="14" key="2">
    <citation type="submission" date="2021-08" db="EMBL/GenBank/DDBJ databases">
        <authorList>
            <person name="Eriksson T."/>
        </authorList>
    </citation>
    <scope>NUCLEOTIDE SEQUENCE</scope>
    <source>
        <strain evidence="14">Stoneville</strain>
        <tissue evidence="14">Whole head</tissue>
    </source>
</reference>
<keyword evidence="11" id="KW-0503">Monooxygenase</keyword>
<evidence type="ECO:0000256" key="3">
    <source>
        <dbReference type="ARBA" id="ARBA00004406"/>
    </source>
</evidence>
<protein>
    <recommendedName>
        <fullName evidence="16">Cytochrome P450 monooxygenase</fullName>
    </recommendedName>
</protein>
<organism evidence="14 15">
    <name type="scientific">Tenebrio molitor</name>
    <name type="common">Yellow mealworm beetle</name>
    <dbReference type="NCBI Taxonomy" id="7067"/>
    <lineage>
        <taxon>Eukaryota</taxon>
        <taxon>Metazoa</taxon>
        <taxon>Ecdysozoa</taxon>
        <taxon>Arthropoda</taxon>
        <taxon>Hexapoda</taxon>
        <taxon>Insecta</taxon>
        <taxon>Pterygota</taxon>
        <taxon>Neoptera</taxon>
        <taxon>Endopterygota</taxon>
        <taxon>Coleoptera</taxon>
        <taxon>Polyphaga</taxon>
        <taxon>Cucujiformia</taxon>
        <taxon>Tenebrionidae</taxon>
        <taxon>Tenebrio</taxon>
    </lineage>
</organism>
<dbReference type="PANTHER" id="PTHR24292:SF45">
    <property type="entry name" value="CYTOCHROME P450 6G1-RELATED"/>
    <property type="match status" value="1"/>
</dbReference>
<dbReference type="PANTHER" id="PTHR24292">
    <property type="entry name" value="CYTOCHROME P450"/>
    <property type="match status" value="1"/>
</dbReference>